<organism evidence="1 2">
    <name type="scientific">Plakobranchus ocellatus</name>
    <dbReference type="NCBI Taxonomy" id="259542"/>
    <lineage>
        <taxon>Eukaryota</taxon>
        <taxon>Metazoa</taxon>
        <taxon>Spiralia</taxon>
        <taxon>Lophotrochozoa</taxon>
        <taxon>Mollusca</taxon>
        <taxon>Gastropoda</taxon>
        <taxon>Heterobranchia</taxon>
        <taxon>Euthyneura</taxon>
        <taxon>Panpulmonata</taxon>
        <taxon>Sacoglossa</taxon>
        <taxon>Placobranchoidea</taxon>
        <taxon>Plakobranchidae</taxon>
        <taxon>Plakobranchus</taxon>
    </lineage>
</organism>
<name>A0AAV4CI59_9GAST</name>
<dbReference type="Proteomes" id="UP000735302">
    <property type="component" value="Unassembled WGS sequence"/>
</dbReference>
<comment type="caution">
    <text evidence="1">The sequence shown here is derived from an EMBL/GenBank/DDBJ whole genome shotgun (WGS) entry which is preliminary data.</text>
</comment>
<protein>
    <submittedName>
        <fullName evidence="1">Uncharacterized protein</fullName>
    </submittedName>
</protein>
<proteinExistence type="predicted"/>
<dbReference type="AlphaFoldDB" id="A0AAV4CI59"/>
<gene>
    <name evidence="1" type="ORF">PoB_005776500</name>
</gene>
<keyword evidence="2" id="KW-1185">Reference proteome</keyword>
<reference evidence="1 2" key="1">
    <citation type="journal article" date="2021" name="Elife">
        <title>Chloroplast acquisition without the gene transfer in kleptoplastic sea slugs, Plakobranchus ocellatus.</title>
        <authorList>
            <person name="Maeda T."/>
            <person name="Takahashi S."/>
            <person name="Yoshida T."/>
            <person name="Shimamura S."/>
            <person name="Takaki Y."/>
            <person name="Nagai Y."/>
            <person name="Toyoda A."/>
            <person name="Suzuki Y."/>
            <person name="Arimoto A."/>
            <person name="Ishii H."/>
            <person name="Satoh N."/>
            <person name="Nishiyama T."/>
            <person name="Hasebe M."/>
            <person name="Maruyama T."/>
            <person name="Minagawa J."/>
            <person name="Obokata J."/>
            <person name="Shigenobu S."/>
        </authorList>
    </citation>
    <scope>NUCLEOTIDE SEQUENCE [LARGE SCALE GENOMIC DNA]</scope>
</reference>
<evidence type="ECO:0000313" key="2">
    <source>
        <dbReference type="Proteomes" id="UP000735302"/>
    </source>
</evidence>
<evidence type="ECO:0000313" key="1">
    <source>
        <dbReference type="EMBL" id="GFO31260.1"/>
    </source>
</evidence>
<accession>A0AAV4CI59</accession>
<dbReference type="EMBL" id="BLXT01006383">
    <property type="protein sequence ID" value="GFO31260.1"/>
    <property type="molecule type" value="Genomic_DNA"/>
</dbReference>
<sequence length="73" mass="7912">MSVSVSRRVTGMGRLLDSCARTGCGMDPKVASEKGFLPFGDESPSDRHCHLLAFLSDSQRIPGEIPFLVSSRD</sequence>